<dbReference type="AlphaFoldDB" id="A0A6A6NQP5"/>
<dbReference type="PROSITE" id="PS50213">
    <property type="entry name" value="FAS1"/>
    <property type="match status" value="2"/>
</dbReference>
<accession>A0A6A6NQP5</accession>
<dbReference type="InterPro" id="IPR000782">
    <property type="entry name" value="FAS1_domain"/>
</dbReference>
<gene>
    <name evidence="4" type="ORF">BDY21DRAFT_374551</name>
</gene>
<evidence type="ECO:0000256" key="1">
    <source>
        <dbReference type="SAM" id="MobiDB-lite"/>
    </source>
</evidence>
<keyword evidence="2" id="KW-0732">Signal</keyword>
<feature type="domain" description="FAS1" evidence="3">
    <location>
        <begin position="170"/>
        <end position="299"/>
    </location>
</feature>
<organism evidence="4 5">
    <name type="scientific">Lineolata rhizophorae</name>
    <dbReference type="NCBI Taxonomy" id="578093"/>
    <lineage>
        <taxon>Eukaryota</taxon>
        <taxon>Fungi</taxon>
        <taxon>Dikarya</taxon>
        <taxon>Ascomycota</taxon>
        <taxon>Pezizomycotina</taxon>
        <taxon>Dothideomycetes</taxon>
        <taxon>Dothideomycetes incertae sedis</taxon>
        <taxon>Lineolatales</taxon>
        <taxon>Lineolataceae</taxon>
        <taxon>Lineolata</taxon>
    </lineage>
</organism>
<proteinExistence type="predicted"/>
<feature type="region of interest" description="Disordered" evidence="1">
    <location>
        <begin position="306"/>
        <end position="351"/>
    </location>
</feature>
<name>A0A6A6NQP5_9PEZI</name>
<dbReference type="InterPro" id="IPR050904">
    <property type="entry name" value="Adhesion/Biosynth-related"/>
</dbReference>
<feature type="signal peptide" evidence="2">
    <location>
        <begin position="1"/>
        <end position="17"/>
    </location>
</feature>
<dbReference type="Gene3D" id="2.30.180.10">
    <property type="entry name" value="FAS1 domain"/>
    <property type="match status" value="2"/>
</dbReference>
<protein>
    <submittedName>
        <fullName evidence="4">FAS1 domain-containing protein</fullName>
    </submittedName>
</protein>
<evidence type="ECO:0000313" key="5">
    <source>
        <dbReference type="Proteomes" id="UP000799766"/>
    </source>
</evidence>
<sequence>MLFKHLYLAFLASAVAAQDMMNLTATIMSTDSLSQLQEYLSMFPDLLSALGDMSNITVLAPSNDAFEAFLNTSVGGSLAERPGSIEALLQYHVLNGSYPASSITNTSSFIPTMLTNESYTNVTRGQTVEAVVIGNETVFYGGLLSNVTVSQANVNFTGGVVHIVDDVLTIPRNITDTALAANLTSLAGALTETNLLDSVNGLRDVTVFAPNNDAFQSIGTAIGNFTTDDLSNILSYHVVNGSSVGYSSHLENGTMLQTLEGGNLTITMNNGSIFVNSAEVVMPNVLVANGVVHVIDNVLNPNATMGPSTSATSGAPAFTSASTATEAPFTSDVPNASETIEGGPGAASSEAAAASTSTGVAVPMKTGAVGAAALFGAGAAFLNY</sequence>
<dbReference type="InterPro" id="IPR036378">
    <property type="entry name" value="FAS1_dom_sf"/>
</dbReference>
<dbReference type="FunFam" id="2.30.180.10:FF:000032">
    <property type="entry name" value="Fasciclin domain-containing protein, putative"/>
    <property type="match status" value="1"/>
</dbReference>
<dbReference type="EMBL" id="MU001695">
    <property type="protein sequence ID" value="KAF2453754.1"/>
    <property type="molecule type" value="Genomic_DNA"/>
</dbReference>
<dbReference type="SMART" id="SM00554">
    <property type="entry name" value="FAS1"/>
    <property type="match status" value="2"/>
</dbReference>
<dbReference type="PANTHER" id="PTHR10900:SF77">
    <property type="entry name" value="FI19380P1"/>
    <property type="match status" value="1"/>
</dbReference>
<evidence type="ECO:0000313" key="4">
    <source>
        <dbReference type="EMBL" id="KAF2453754.1"/>
    </source>
</evidence>
<feature type="compositionally biased region" description="Polar residues" evidence="1">
    <location>
        <begin position="306"/>
        <end position="325"/>
    </location>
</feature>
<evidence type="ECO:0000256" key="2">
    <source>
        <dbReference type="SAM" id="SignalP"/>
    </source>
</evidence>
<feature type="chain" id="PRO_5025543263" evidence="2">
    <location>
        <begin position="18"/>
        <end position="384"/>
    </location>
</feature>
<dbReference type="GO" id="GO:0016236">
    <property type="term" value="P:macroautophagy"/>
    <property type="evidence" value="ECO:0007669"/>
    <property type="project" value="TreeGrafter"/>
</dbReference>
<dbReference type="SUPFAM" id="SSF82153">
    <property type="entry name" value="FAS1 domain"/>
    <property type="match status" value="2"/>
</dbReference>
<dbReference type="Pfam" id="PF02469">
    <property type="entry name" value="Fasciclin"/>
    <property type="match status" value="2"/>
</dbReference>
<dbReference type="GO" id="GO:0000329">
    <property type="term" value="C:fungal-type vacuole membrane"/>
    <property type="evidence" value="ECO:0007669"/>
    <property type="project" value="TreeGrafter"/>
</dbReference>
<dbReference type="OrthoDB" id="286301at2759"/>
<reference evidence="4" key="1">
    <citation type="journal article" date="2020" name="Stud. Mycol.">
        <title>101 Dothideomycetes genomes: a test case for predicting lifestyles and emergence of pathogens.</title>
        <authorList>
            <person name="Haridas S."/>
            <person name="Albert R."/>
            <person name="Binder M."/>
            <person name="Bloem J."/>
            <person name="Labutti K."/>
            <person name="Salamov A."/>
            <person name="Andreopoulos B."/>
            <person name="Baker S."/>
            <person name="Barry K."/>
            <person name="Bills G."/>
            <person name="Bluhm B."/>
            <person name="Cannon C."/>
            <person name="Castanera R."/>
            <person name="Culley D."/>
            <person name="Daum C."/>
            <person name="Ezra D."/>
            <person name="Gonzalez J."/>
            <person name="Henrissat B."/>
            <person name="Kuo A."/>
            <person name="Liang C."/>
            <person name="Lipzen A."/>
            <person name="Lutzoni F."/>
            <person name="Magnuson J."/>
            <person name="Mondo S."/>
            <person name="Nolan M."/>
            <person name="Ohm R."/>
            <person name="Pangilinan J."/>
            <person name="Park H.-J."/>
            <person name="Ramirez L."/>
            <person name="Alfaro M."/>
            <person name="Sun H."/>
            <person name="Tritt A."/>
            <person name="Yoshinaga Y."/>
            <person name="Zwiers L.-H."/>
            <person name="Turgeon B."/>
            <person name="Goodwin S."/>
            <person name="Spatafora J."/>
            <person name="Crous P."/>
            <person name="Grigoriev I."/>
        </authorList>
    </citation>
    <scope>NUCLEOTIDE SEQUENCE</scope>
    <source>
        <strain evidence="4">ATCC 16933</strain>
    </source>
</reference>
<evidence type="ECO:0000259" key="3">
    <source>
        <dbReference type="PROSITE" id="PS50213"/>
    </source>
</evidence>
<keyword evidence="5" id="KW-1185">Reference proteome</keyword>
<feature type="domain" description="FAS1" evidence="3">
    <location>
        <begin position="20"/>
        <end position="168"/>
    </location>
</feature>
<dbReference type="PANTHER" id="PTHR10900">
    <property type="entry name" value="PERIOSTIN-RELATED"/>
    <property type="match status" value="1"/>
</dbReference>
<dbReference type="Proteomes" id="UP000799766">
    <property type="component" value="Unassembled WGS sequence"/>
</dbReference>